<evidence type="ECO:0000313" key="2">
    <source>
        <dbReference type="EMBL" id="MPN52899.1"/>
    </source>
</evidence>
<proteinExistence type="predicted"/>
<dbReference type="Gene3D" id="1.10.10.10">
    <property type="entry name" value="Winged helix-like DNA-binding domain superfamily/Winged helix DNA-binding domain"/>
    <property type="match status" value="1"/>
</dbReference>
<dbReference type="InterPro" id="IPR005149">
    <property type="entry name" value="Tscrpt_reg_PadR_N"/>
</dbReference>
<dbReference type="SUPFAM" id="SSF46785">
    <property type="entry name" value="Winged helix' DNA-binding domain"/>
    <property type="match status" value="1"/>
</dbReference>
<dbReference type="PANTHER" id="PTHR33169:SF24">
    <property type="entry name" value="TRANSCRIPTIONAL REGULATOR, PADR FAMILY"/>
    <property type="match status" value="1"/>
</dbReference>
<sequence>MNTQLRKGVIEMCILALIDRQDMYGYEIVQSIARHIDINEGTVYPILRRLTMESYFSTYLVESRGGPARKYYRITPVGKEYLARSMGEWRKMTNIVENILGGTKANEQI</sequence>
<name>A0A645IRD0_9ZZZZ</name>
<dbReference type="Pfam" id="PF03551">
    <property type="entry name" value="PadR"/>
    <property type="match status" value="1"/>
</dbReference>
<dbReference type="AlphaFoldDB" id="A0A645IRD0"/>
<dbReference type="InterPro" id="IPR052509">
    <property type="entry name" value="Metal_resp_DNA-bind_regulator"/>
</dbReference>
<evidence type="ECO:0000259" key="1">
    <source>
        <dbReference type="Pfam" id="PF03551"/>
    </source>
</evidence>
<dbReference type="PANTHER" id="PTHR33169">
    <property type="entry name" value="PADR-FAMILY TRANSCRIPTIONAL REGULATOR"/>
    <property type="match status" value="1"/>
</dbReference>
<accession>A0A645IRD0</accession>
<organism evidence="2">
    <name type="scientific">bioreactor metagenome</name>
    <dbReference type="NCBI Taxonomy" id="1076179"/>
    <lineage>
        <taxon>unclassified sequences</taxon>
        <taxon>metagenomes</taxon>
        <taxon>ecological metagenomes</taxon>
    </lineage>
</organism>
<dbReference type="InterPro" id="IPR036390">
    <property type="entry name" value="WH_DNA-bd_sf"/>
</dbReference>
<dbReference type="InterPro" id="IPR036388">
    <property type="entry name" value="WH-like_DNA-bd_sf"/>
</dbReference>
<comment type="caution">
    <text evidence="2">The sequence shown here is derived from an EMBL/GenBank/DDBJ whole genome shotgun (WGS) entry which is preliminary data.</text>
</comment>
<gene>
    <name evidence="2" type="ORF">SDC9_200562</name>
</gene>
<protein>
    <recommendedName>
        <fullName evidence="1">Transcription regulator PadR N-terminal domain-containing protein</fullName>
    </recommendedName>
</protein>
<reference evidence="2" key="1">
    <citation type="submission" date="2019-08" db="EMBL/GenBank/DDBJ databases">
        <authorList>
            <person name="Kucharzyk K."/>
            <person name="Murdoch R.W."/>
            <person name="Higgins S."/>
            <person name="Loffler F."/>
        </authorList>
    </citation>
    <scope>NUCLEOTIDE SEQUENCE</scope>
</reference>
<dbReference type="EMBL" id="VSSQ01119450">
    <property type="protein sequence ID" value="MPN52899.1"/>
    <property type="molecule type" value="Genomic_DNA"/>
</dbReference>
<feature type="domain" description="Transcription regulator PadR N-terminal" evidence="1">
    <location>
        <begin position="14"/>
        <end position="83"/>
    </location>
</feature>